<dbReference type="GO" id="GO:0005524">
    <property type="term" value="F:ATP binding"/>
    <property type="evidence" value="ECO:0007669"/>
    <property type="project" value="InterPro"/>
</dbReference>
<dbReference type="GO" id="GO:0005634">
    <property type="term" value="C:nucleus"/>
    <property type="evidence" value="ECO:0007669"/>
    <property type="project" value="TreeGrafter"/>
</dbReference>
<evidence type="ECO:0000259" key="3">
    <source>
        <dbReference type="SMART" id="SM00382"/>
    </source>
</evidence>
<feature type="region of interest" description="Disordered" evidence="2">
    <location>
        <begin position="96"/>
        <end position="135"/>
    </location>
</feature>
<dbReference type="GO" id="GO:0003677">
    <property type="term" value="F:DNA binding"/>
    <property type="evidence" value="ECO:0007669"/>
    <property type="project" value="TreeGrafter"/>
</dbReference>
<dbReference type="EMBL" id="PDLM01000004">
    <property type="protein sequence ID" value="RDW79603.1"/>
    <property type="molecule type" value="Genomic_DNA"/>
</dbReference>
<evidence type="ECO:0000313" key="5">
    <source>
        <dbReference type="Proteomes" id="UP000256645"/>
    </source>
</evidence>
<dbReference type="Pfam" id="PF00004">
    <property type="entry name" value="AAA"/>
    <property type="match status" value="1"/>
</dbReference>
<proteinExistence type="predicted"/>
<feature type="region of interest" description="Disordered" evidence="2">
    <location>
        <begin position="1"/>
        <end position="36"/>
    </location>
</feature>
<dbReference type="InterPro" id="IPR027417">
    <property type="entry name" value="P-loop_NTPase"/>
</dbReference>
<feature type="compositionally biased region" description="Polar residues" evidence="2">
    <location>
        <begin position="1"/>
        <end position="13"/>
    </location>
</feature>
<keyword evidence="1" id="KW-0175">Coiled coil</keyword>
<feature type="coiled-coil region" evidence="1">
    <location>
        <begin position="229"/>
        <end position="256"/>
    </location>
</feature>
<name>A0A3D8RZX4_9HELO</name>
<evidence type="ECO:0000313" key="4">
    <source>
        <dbReference type="EMBL" id="RDW79603.1"/>
    </source>
</evidence>
<dbReference type="AlphaFoldDB" id="A0A3D8RZX4"/>
<evidence type="ECO:0000256" key="1">
    <source>
        <dbReference type="SAM" id="Coils"/>
    </source>
</evidence>
<dbReference type="Proteomes" id="UP000256645">
    <property type="component" value="Unassembled WGS sequence"/>
</dbReference>
<dbReference type="InterPro" id="IPR003959">
    <property type="entry name" value="ATPase_AAA_core"/>
</dbReference>
<reference evidence="4 5" key="1">
    <citation type="journal article" date="2018" name="IMA Fungus">
        <title>IMA Genome-F 9: Draft genome sequence of Annulohypoxylon stygium, Aspergillus mulundensis, Berkeleyomyces basicola (syn. Thielaviopsis basicola), Ceratocystis smalleyi, two Cercospora beticola strains, Coleophoma cylindrospora, Fusarium fracticaudum, Phialophora cf. hyalina, and Morchella septimelata.</title>
        <authorList>
            <person name="Wingfield B.D."/>
            <person name="Bills G.F."/>
            <person name="Dong Y."/>
            <person name="Huang W."/>
            <person name="Nel W.J."/>
            <person name="Swalarsk-Parry B.S."/>
            <person name="Vaghefi N."/>
            <person name="Wilken P.M."/>
            <person name="An Z."/>
            <person name="de Beer Z.W."/>
            <person name="De Vos L."/>
            <person name="Chen L."/>
            <person name="Duong T.A."/>
            <person name="Gao Y."/>
            <person name="Hammerbacher A."/>
            <person name="Kikkert J.R."/>
            <person name="Li Y."/>
            <person name="Li H."/>
            <person name="Li K."/>
            <person name="Li Q."/>
            <person name="Liu X."/>
            <person name="Ma X."/>
            <person name="Naidoo K."/>
            <person name="Pethybridge S.J."/>
            <person name="Sun J."/>
            <person name="Steenkamp E.T."/>
            <person name="van der Nest M.A."/>
            <person name="van Wyk S."/>
            <person name="Wingfield M.J."/>
            <person name="Xiong C."/>
            <person name="Yue Q."/>
            <person name="Zhang X."/>
        </authorList>
    </citation>
    <scope>NUCLEOTIDE SEQUENCE [LARGE SCALE GENOMIC DNA]</scope>
    <source>
        <strain evidence="4 5">BP6252</strain>
    </source>
</reference>
<feature type="compositionally biased region" description="Basic and acidic residues" evidence="2">
    <location>
        <begin position="343"/>
        <end position="352"/>
    </location>
</feature>
<accession>A0A3D8RZX4</accession>
<dbReference type="PANTHER" id="PTHR23389">
    <property type="entry name" value="CHROMOSOME TRANSMISSION FIDELITY FACTOR 18"/>
    <property type="match status" value="1"/>
</dbReference>
<dbReference type="STRING" id="1849047.A0A3D8RZX4"/>
<dbReference type="PANTHER" id="PTHR23389:SF3">
    <property type="entry name" value="CHROMOSOME TRANSMISSION FIDELITY PROTEIN 18 HOMOLOG"/>
    <property type="match status" value="1"/>
</dbReference>
<protein>
    <submittedName>
        <fullName evidence="4">ATPase-3</fullName>
    </submittedName>
</protein>
<gene>
    <name evidence="4" type="ORF">BP6252_04241</name>
</gene>
<organism evidence="4 5">
    <name type="scientific">Coleophoma cylindrospora</name>
    <dbReference type="NCBI Taxonomy" id="1849047"/>
    <lineage>
        <taxon>Eukaryota</taxon>
        <taxon>Fungi</taxon>
        <taxon>Dikarya</taxon>
        <taxon>Ascomycota</taxon>
        <taxon>Pezizomycotina</taxon>
        <taxon>Leotiomycetes</taxon>
        <taxon>Helotiales</taxon>
        <taxon>Dermateaceae</taxon>
        <taxon>Coleophoma</taxon>
    </lineage>
</organism>
<feature type="region of interest" description="Disordered" evidence="2">
    <location>
        <begin position="343"/>
        <end position="369"/>
    </location>
</feature>
<dbReference type="InterPro" id="IPR003593">
    <property type="entry name" value="AAA+_ATPase"/>
</dbReference>
<dbReference type="OrthoDB" id="2195431at2759"/>
<keyword evidence="5" id="KW-1185">Reference proteome</keyword>
<dbReference type="Gene3D" id="3.40.50.300">
    <property type="entry name" value="P-loop containing nucleotide triphosphate hydrolases"/>
    <property type="match status" value="1"/>
</dbReference>
<dbReference type="SMART" id="SM00382">
    <property type="entry name" value="AAA"/>
    <property type="match status" value="1"/>
</dbReference>
<feature type="domain" description="AAA+ ATPase" evidence="3">
    <location>
        <begin position="434"/>
        <end position="602"/>
    </location>
</feature>
<evidence type="ECO:0000256" key="2">
    <source>
        <dbReference type="SAM" id="MobiDB-lite"/>
    </source>
</evidence>
<dbReference type="GO" id="GO:0016887">
    <property type="term" value="F:ATP hydrolysis activity"/>
    <property type="evidence" value="ECO:0007669"/>
    <property type="project" value="InterPro"/>
</dbReference>
<dbReference type="SUPFAM" id="SSF52540">
    <property type="entry name" value="P-loop containing nucleoside triphosphate hydrolases"/>
    <property type="match status" value="1"/>
</dbReference>
<comment type="caution">
    <text evidence="4">The sequence shown here is derived from an EMBL/GenBank/DDBJ whole genome shotgun (WGS) entry which is preliminary data.</text>
</comment>
<dbReference type="CDD" id="cd00009">
    <property type="entry name" value="AAA"/>
    <property type="match status" value="1"/>
</dbReference>
<sequence length="1123" mass="124144">MDAHPSSSPSLPVTSDPALYDDWEPEQRSPLILPSTTNSDDFDALHQVHAEAILKRNKEGIVIQHRAWNLSDAFRSEADHIQDTPLKPRQRYHIPQYSPGTSTMPSASSPITYPPSSSPPMLKRSLPTKAAGAQKPKVAGGFLLDDESDEEDDLTRVEPKPKRRMLEVEAAQCITQRLDVDGAQKNSLAPRERIVIDDGDVPSLEELLEDAEAELPAIPKHRTVGGFLMDDEDDILENMEELIAQQENAELAQEAAQPLKDTTDASQITTSAFPSFLGRSMQRSEILTCSGKSVPVRQRRHGAAIPFEQMVAARSTTKAGRAKRSYYGVDIQQLVDDASKELENEKAKKAETPAEVLPSVEHTSTNSKSRRTLMWTEKYRARNFLELCGDDRTHRQVLRWLKAWDPLVFPKSGKTKSSGAAKRPGLDVEEEKQHRKILLLTGPPGLGKTTLAHVCARQAGYEVMEINASDERSRDVVKNRIRTSVGTESVKNGSTVTNKAGQVQKVAHPLCVVVDEVDGVVGGAGGSGEGGFIKALIDLILLDQKNSSSTGTSSGYARKKKKGDDFRLMRPLILICNDVYHPSLRPLRQSSFAEIIHIRKPPIDAVVSRMKVVFEKEGVSCDSDAVRRLCEATWGINGMDAKKGQEGQGEGDLRGVMVVGEWAAGKLKSGLKGTKPRLTRKWVDKNMMTDLSHGGGGARGIGRGGVKEVVNRVFLEGAGFPKAMNPQSLPSNPDSQPKTQLGVAELVKKAGMDRLREMVDTSGDTDRIVTDIFGEYPNQPFNDDSILSKPNAAYEWLHFHDSCSSRVFSGQEWELAPYLSQPVLACHHLFSSPARHYFRGQNEPKKWGDEEEPEPLPFSGPRADFQAHEAEKLNRATVLTLQSSLNALLLRSFRSPEDIATDLLPYLVRLLTPEIKPIIVGGSGDQKGIASVRKDTEKAMVKRAVEVMGGVGVIFERGKLDGDFGNKATQWVYRMEPPLDTLVQFDTAPVSASAPAPVRYAVRQVLDQEYQKNIIVRENAARQARYRAGNLNDEEDFVIANKETVLDIPVDAVLEAKRDFFGRLVTEQPLPLQEIDGNMAGQNEKKKRKKESKDDNKVWVSYHEGFSNAVRKPVTVDELMRGL</sequence>